<feature type="transmembrane region" description="Helical" evidence="1">
    <location>
        <begin position="84"/>
        <end position="102"/>
    </location>
</feature>
<name>A0A8E0NDU1_9CAUL</name>
<evidence type="ECO:0000313" key="2">
    <source>
        <dbReference type="EMBL" id="GAD60570.1"/>
    </source>
</evidence>
<keyword evidence="1" id="KW-0472">Membrane</keyword>
<sequence>MTKEVGIREAVGVLRTEADLQGAIDELLSSGFDRAELSLLASEHVIEDKLGHRYSKVTETEDDPEIPRTCYVSPESVSAAEGSLVGGLMYVGAIAAAGAVLVSGGALATALAGMALAGGGGALIGGLLAKLVGDRHAEYLQEQLERGGLLLWVRTWNQEDEHRAVEILNRHSGADVHVHGATTSS</sequence>
<dbReference type="AlphaFoldDB" id="A0A8E0NDU1"/>
<organism evidence="2 3">
    <name type="scientific">Brevundimonas abyssalis TAR-001</name>
    <dbReference type="NCBI Taxonomy" id="1391729"/>
    <lineage>
        <taxon>Bacteria</taxon>
        <taxon>Pseudomonadati</taxon>
        <taxon>Pseudomonadota</taxon>
        <taxon>Alphaproteobacteria</taxon>
        <taxon>Caulobacterales</taxon>
        <taxon>Caulobacteraceae</taxon>
        <taxon>Brevundimonas</taxon>
    </lineage>
</organism>
<evidence type="ECO:0000256" key="1">
    <source>
        <dbReference type="SAM" id="Phobius"/>
    </source>
</evidence>
<accession>A0A8E0NDU1</accession>
<keyword evidence="3" id="KW-1185">Reference proteome</keyword>
<feature type="transmembrane region" description="Helical" evidence="1">
    <location>
        <begin position="108"/>
        <end position="129"/>
    </location>
</feature>
<evidence type="ECO:0008006" key="4">
    <source>
        <dbReference type="Google" id="ProtNLM"/>
    </source>
</evidence>
<dbReference type="Proteomes" id="UP000016569">
    <property type="component" value="Unassembled WGS sequence"/>
</dbReference>
<dbReference type="EMBL" id="BATC01000088">
    <property type="protein sequence ID" value="GAD60570.1"/>
    <property type="molecule type" value="Genomic_DNA"/>
</dbReference>
<keyword evidence="1" id="KW-1133">Transmembrane helix</keyword>
<keyword evidence="1" id="KW-0812">Transmembrane</keyword>
<evidence type="ECO:0000313" key="3">
    <source>
        <dbReference type="Proteomes" id="UP000016569"/>
    </source>
</evidence>
<protein>
    <recommendedName>
        <fullName evidence="4">General stress protein 17M-like domain-containing protein</fullName>
    </recommendedName>
</protein>
<proteinExistence type="predicted"/>
<comment type="caution">
    <text evidence="2">The sequence shown here is derived from an EMBL/GenBank/DDBJ whole genome shotgun (WGS) entry which is preliminary data.</text>
</comment>
<reference evidence="3" key="1">
    <citation type="journal article" date="2013" name="Genome Announc.">
        <title>Draft Genome Sequence of the Dimorphic Prosthecate Bacterium Brevundimonas abyssalis TAR-001T.</title>
        <authorList>
            <person name="Tsubouchi T."/>
            <person name="Nishi S."/>
            <person name="Usui K."/>
            <person name="Shimane Y."/>
            <person name="Takaki Y."/>
            <person name="Maruyama T."/>
            <person name="Hatada Y."/>
        </authorList>
    </citation>
    <scope>NUCLEOTIDE SEQUENCE [LARGE SCALE GENOMIC DNA]</scope>
    <source>
        <strain evidence="3">TAR-001</strain>
    </source>
</reference>
<gene>
    <name evidence="2" type="ORF">MBEBAB_2820</name>
</gene>
<dbReference type="RefSeq" id="WP_021698664.1">
    <property type="nucleotide sequence ID" value="NZ_BATC01000088.1"/>
</dbReference>